<accession>A0A0K2FI90</accession>
<protein>
    <submittedName>
        <fullName evidence="2">HNH endonuclease</fullName>
    </submittedName>
</protein>
<keyword evidence="2" id="KW-0378">Hydrolase</keyword>
<dbReference type="OrthoDB" id="21336at10239"/>
<dbReference type="InterPro" id="IPR044930">
    <property type="entry name" value="Homing_endonuclease_His-Me"/>
</dbReference>
<dbReference type="Pfam" id="PF13392">
    <property type="entry name" value="HNH_3"/>
    <property type="match status" value="1"/>
</dbReference>
<keyword evidence="2" id="KW-0540">Nuclease</keyword>
<dbReference type="EMBL" id="KT321317">
    <property type="protein sequence ID" value="ALA45490.1"/>
    <property type="molecule type" value="Genomic_DNA"/>
</dbReference>
<dbReference type="KEGG" id="vg:26648351"/>
<gene>
    <name evidence="2" type="ORF">ADP65_00021</name>
</gene>
<organism evidence="2 3">
    <name type="scientific">Achromobacter phage phiAxp-3</name>
    <dbReference type="NCBI Taxonomy" id="1664247"/>
    <lineage>
        <taxon>Viruses</taxon>
        <taxon>Duplodnaviria</taxon>
        <taxon>Heunggongvirae</taxon>
        <taxon>Uroviricota</taxon>
        <taxon>Caudoviricetes</taxon>
        <taxon>Schitoviridae</taxon>
        <taxon>Rothmandenesvirinae</taxon>
        <taxon>Dongdastvirus</taxon>
        <taxon>Dongdastvirus Axp3</taxon>
    </lineage>
</organism>
<dbReference type="RefSeq" id="YP_009208673.1">
    <property type="nucleotide sequence ID" value="NC_028908.2"/>
</dbReference>
<evidence type="ECO:0000259" key="1">
    <source>
        <dbReference type="Pfam" id="PF13392"/>
    </source>
</evidence>
<dbReference type="SUPFAM" id="SSF54060">
    <property type="entry name" value="His-Me finger endonucleases"/>
    <property type="match status" value="1"/>
</dbReference>
<feature type="domain" description="HNH nuclease" evidence="1">
    <location>
        <begin position="60"/>
        <end position="104"/>
    </location>
</feature>
<dbReference type="GeneID" id="26648351"/>
<dbReference type="Proteomes" id="UP000203117">
    <property type="component" value="Segment"/>
</dbReference>
<evidence type="ECO:0000313" key="3">
    <source>
        <dbReference type="Proteomes" id="UP000203117"/>
    </source>
</evidence>
<proteinExistence type="predicted"/>
<dbReference type="InterPro" id="IPR044925">
    <property type="entry name" value="His-Me_finger_sf"/>
</dbReference>
<keyword evidence="2" id="KW-0255">Endonuclease</keyword>
<reference evidence="2" key="1">
    <citation type="submission" date="2016-02" db="EMBL/GenBank/DDBJ databases">
        <authorList>
            <person name="Zhao X."/>
        </authorList>
    </citation>
    <scope>NUCLEOTIDE SEQUENCE</scope>
</reference>
<evidence type="ECO:0000313" key="2">
    <source>
        <dbReference type="EMBL" id="ALA45490.1"/>
    </source>
</evidence>
<dbReference type="GO" id="GO:0004519">
    <property type="term" value="F:endonuclease activity"/>
    <property type="evidence" value="ECO:0007669"/>
    <property type="project" value="UniProtKB-KW"/>
</dbReference>
<dbReference type="InterPro" id="IPR003615">
    <property type="entry name" value="HNH_nuc"/>
</dbReference>
<dbReference type="Gene3D" id="3.90.75.10">
    <property type="entry name" value="Homing Intron 3 (I-ppo) Encoded Endonuclease, Chain A"/>
    <property type="match status" value="1"/>
</dbReference>
<sequence length="112" mass="12598">MEKNRRNAIIEKIEARCDIVDMGFVIGMKPSPCHLWQGPTSGNGRGGGYGRMSLNGHTVAVHLVVFTHYFGYIPGNKQVDHLCNQRLCCNPQHLELVTHLTNQRRRAARSKS</sequence>
<name>A0A0K2FI90_9CAUD</name>
<keyword evidence="3" id="KW-1185">Reference proteome</keyword>